<name>A0AC34FKV1_9BILA</name>
<dbReference type="WBParaSite" id="ES5_v2.g17948.t1">
    <property type="protein sequence ID" value="ES5_v2.g17948.t1"/>
    <property type="gene ID" value="ES5_v2.g17948"/>
</dbReference>
<organism evidence="1 2">
    <name type="scientific">Panagrolaimus sp. ES5</name>
    <dbReference type="NCBI Taxonomy" id="591445"/>
    <lineage>
        <taxon>Eukaryota</taxon>
        <taxon>Metazoa</taxon>
        <taxon>Ecdysozoa</taxon>
        <taxon>Nematoda</taxon>
        <taxon>Chromadorea</taxon>
        <taxon>Rhabditida</taxon>
        <taxon>Tylenchina</taxon>
        <taxon>Panagrolaimomorpha</taxon>
        <taxon>Panagrolaimoidea</taxon>
        <taxon>Panagrolaimidae</taxon>
        <taxon>Panagrolaimus</taxon>
    </lineage>
</organism>
<evidence type="ECO:0000313" key="2">
    <source>
        <dbReference type="WBParaSite" id="ES5_v2.g17948.t1"/>
    </source>
</evidence>
<reference evidence="2" key="1">
    <citation type="submission" date="2022-11" db="UniProtKB">
        <authorList>
            <consortium name="WormBaseParasite"/>
        </authorList>
    </citation>
    <scope>IDENTIFICATION</scope>
</reference>
<protein>
    <submittedName>
        <fullName evidence="2">Uncharacterized protein</fullName>
    </submittedName>
</protein>
<sequence length="146" mass="15976">MFTKQLLVLFASFLVIEGSAVKFCNRCNFAINVVRTANLQNPVSECNLGPGTSCTRNYGSNGMNFKNGWNGLTLAEFSFNSWNCMDFYDLSVIVGFDVSMQIIPNTGGPMVTCLSQHCQDAYLFPANDTKTHGTPTGGTFIVNFCP</sequence>
<dbReference type="Proteomes" id="UP000887579">
    <property type="component" value="Unplaced"/>
</dbReference>
<proteinExistence type="predicted"/>
<evidence type="ECO:0000313" key="1">
    <source>
        <dbReference type="Proteomes" id="UP000887579"/>
    </source>
</evidence>
<accession>A0AC34FKV1</accession>